<keyword evidence="3" id="KW-1185">Reference proteome</keyword>
<name>A0A1H4J6C7_9HYPH</name>
<feature type="region of interest" description="Disordered" evidence="1">
    <location>
        <begin position="1"/>
        <end position="97"/>
    </location>
</feature>
<reference evidence="3" key="1">
    <citation type="submission" date="2016-10" db="EMBL/GenBank/DDBJ databases">
        <authorList>
            <person name="Varghese N."/>
            <person name="Submissions S."/>
        </authorList>
    </citation>
    <scope>NUCLEOTIDE SEQUENCE [LARGE SCALE GENOMIC DNA]</scope>
    <source>
        <strain evidence="3">ES.061</strain>
    </source>
</reference>
<feature type="compositionally biased region" description="Polar residues" evidence="1">
    <location>
        <begin position="22"/>
        <end position="37"/>
    </location>
</feature>
<evidence type="ECO:0000256" key="1">
    <source>
        <dbReference type="SAM" id="MobiDB-lite"/>
    </source>
</evidence>
<gene>
    <name evidence="2" type="ORF">SAMN05216452_1023</name>
</gene>
<dbReference type="AlphaFoldDB" id="A0A1H4J6C7"/>
<protein>
    <submittedName>
        <fullName evidence="2">Uncharacterized protein</fullName>
    </submittedName>
</protein>
<accession>A0A1H4J6C7</accession>
<evidence type="ECO:0000313" key="3">
    <source>
        <dbReference type="Proteomes" id="UP000199064"/>
    </source>
</evidence>
<feature type="compositionally biased region" description="Polar residues" evidence="1">
    <location>
        <begin position="47"/>
        <end position="88"/>
    </location>
</feature>
<proteinExistence type="predicted"/>
<dbReference type="EMBL" id="FNSL01000001">
    <property type="protein sequence ID" value="SEB41506.1"/>
    <property type="molecule type" value="Genomic_DNA"/>
</dbReference>
<dbReference type="Proteomes" id="UP000199064">
    <property type="component" value="Unassembled WGS sequence"/>
</dbReference>
<organism evidence="2 3">
    <name type="scientific">Nitratireductor aquibiodomus</name>
    <dbReference type="NCBI Taxonomy" id="204799"/>
    <lineage>
        <taxon>Bacteria</taxon>
        <taxon>Pseudomonadati</taxon>
        <taxon>Pseudomonadota</taxon>
        <taxon>Alphaproteobacteria</taxon>
        <taxon>Hyphomicrobiales</taxon>
        <taxon>Phyllobacteriaceae</taxon>
        <taxon>Nitratireductor</taxon>
    </lineage>
</organism>
<sequence>MLLGNILNLPLIDRYTPPARQPDTQDPASPPNGTTQPEPADGGTAGSGNSPGQAQPTPSTPGSGNSQSSAPSNGSATVESRYRVSSMNRLPEEPEDSVRIEAWARRAALEVQKNEQFASMLQRISSPESAARIALLHKDPENGPDLLSVAAAYGENQDNPSVAPDSSEN</sequence>
<evidence type="ECO:0000313" key="2">
    <source>
        <dbReference type="EMBL" id="SEB41506.1"/>
    </source>
</evidence>